<dbReference type="EMBL" id="CM007894">
    <property type="protein sequence ID" value="OTG25262.1"/>
    <property type="molecule type" value="Genomic_DNA"/>
</dbReference>
<accession>A0A251UR89</accession>
<proteinExistence type="predicted"/>
<sequence length="119" mass="13649">MQHVYTSINHPNLTLKLFFSLNTLSFLLPLTLKVISSGTGLIFRQSFRQSDPLFHLEISRRLLFQYCDHLLKVLKMLGMLCFGESSAMPRCFRHRLGCDKPPLLLKAQGYGSVFVFVGR</sequence>
<protein>
    <submittedName>
        <fullName evidence="2">Uncharacterized protein</fullName>
    </submittedName>
</protein>
<keyword evidence="1" id="KW-0472">Membrane</keyword>
<keyword evidence="1" id="KW-1133">Transmembrane helix</keyword>
<reference evidence="3" key="1">
    <citation type="journal article" date="2017" name="Nature">
        <title>The sunflower genome provides insights into oil metabolism, flowering and Asterid evolution.</title>
        <authorList>
            <person name="Badouin H."/>
            <person name="Gouzy J."/>
            <person name="Grassa C.J."/>
            <person name="Murat F."/>
            <person name="Staton S.E."/>
            <person name="Cottret L."/>
            <person name="Lelandais-Briere C."/>
            <person name="Owens G.L."/>
            <person name="Carrere S."/>
            <person name="Mayjonade B."/>
            <person name="Legrand L."/>
            <person name="Gill N."/>
            <person name="Kane N.C."/>
            <person name="Bowers J.E."/>
            <person name="Hubner S."/>
            <person name="Bellec A."/>
            <person name="Berard A."/>
            <person name="Berges H."/>
            <person name="Blanchet N."/>
            <person name="Boniface M.C."/>
            <person name="Brunel D."/>
            <person name="Catrice O."/>
            <person name="Chaidir N."/>
            <person name="Claudel C."/>
            <person name="Donnadieu C."/>
            <person name="Faraut T."/>
            <person name="Fievet G."/>
            <person name="Helmstetter N."/>
            <person name="King M."/>
            <person name="Knapp S.J."/>
            <person name="Lai Z."/>
            <person name="Le Paslier M.C."/>
            <person name="Lippi Y."/>
            <person name="Lorenzon L."/>
            <person name="Mandel J.R."/>
            <person name="Marage G."/>
            <person name="Marchand G."/>
            <person name="Marquand E."/>
            <person name="Bret-Mestries E."/>
            <person name="Morien E."/>
            <person name="Nambeesan S."/>
            <person name="Nguyen T."/>
            <person name="Pegot-Espagnet P."/>
            <person name="Pouilly N."/>
            <person name="Raftis F."/>
            <person name="Sallet E."/>
            <person name="Schiex T."/>
            <person name="Thomas J."/>
            <person name="Vandecasteele C."/>
            <person name="Vares D."/>
            <person name="Vear F."/>
            <person name="Vautrin S."/>
            <person name="Crespi M."/>
            <person name="Mangin B."/>
            <person name="Burke J.M."/>
            <person name="Salse J."/>
            <person name="Munos S."/>
            <person name="Vincourt P."/>
            <person name="Rieseberg L.H."/>
            <person name="Langlade N.B."/>
        </authorList>
    </citation>
    <scope>NUCLEOTIDE SEQUENCE [LARGE SCALE GENOMIC DNA]</scope>
    <source>
        <strain evidence="3">cv. SF193</strain>
    </source>
</reference>
<dbReference type="AlphaFoldDB" id="A0A251UR89"/>
<gene>
    <name evidence="2" type="ORF">HannXRQ_Chr05g0145741</name>
</gene>
<dbReference type="InParanoid" id="A0A251UR89"/>
<organism evidence="2 3">
    <name type="scientific">Helianthus annuus</name>
    <name type="common">Common sunflower</name>
    <dbReference type="NCBI Taxonomy" id="4232"/>
    <lineage>
        <taxon>Eukaryota</taxon>
        <taxon>Viridiplantae</taxon>
        <taxon>Streptophyta</taxon>
        <taxon>Embryophyta</taxon>
        <taxon>Tracheophyta</taxon>
        <taxon>Spermatophyta</taxon>
        <taxon>Magnoliopsida</taxon>
        <taxon>eudicotyledons</taxon>
        <taxon>Gunneridae</taxon>
        <taxon>Pentapetalae</taxon>
        <taxon>asterids</taxon>
        <taxon>campanulids</taxon>
        <taxon>Asterales</taxon>
        <taxon>Asteraceae</taxon>
        <taxon>Asteroideae</taxon>
        <taxon>Heliantheae alliance</taxon>
        <taxon>Heliantheae</taxon>
        <taxon>Helianthus</taxon>
    </lineage>
</organism>
<dbReference type="Proteomes" id="UP000215914">
    <property type="component" value="Chromosome 5"/>
</dbReference>
<feature type="transmembrane region" description="Helical" evidence="1">
    <location>
        <begin position="17"/>
        <end position="43"/>
    </location>
</feature>
<evidence type="ECO:0000313" key="2">
    <source>
        <dbReference type="EMBL" id="OTG25262.1"/>
    </source>
</evidence>
<evidence type="ECO:0000313" key="3">
    <source>
        <dbReference type="Proteomes" id="UP000215914"/>
    </source>
</evidence>
<keyword evidence="3" id="KW-1185">Reference proteome</keyword>
<keyword evidence="1" id="KW-0812">Transmembrane</keyword>
<name>A0A251UR89_HELAN</name>
<evidence type="ECO:0000256" key="1">
    <source>
        <dbReference type="SAM" id="Phobius"/>
    </source>
</evidence>